<reference evidence="3" key="4">
    <citation type="journal article" date="2015" name="G3 (Bethesda)">
        <title>Genome sequences of three phytopathogenic species of the Magnaporthaceae family of fungi.</title>
        <authorList>
            <person name="Okagaki L.H."/>
            <person name="Nunes C.C."/>
            <person name="Sailsbery J."/>
            <person name="Clay B."/>
            <person name="Brown D."/>
            <person name="John T."/>
            <person name="Oh Y."/>
            <person name="Young N."/>
            <person name="Fitzgerald M."/>
            <person name="Haas B.J."/>
            <person name="Zeng Q."/>
            <person name="Young S."/>
            <person name="Adiconis X."/>
            <person name="Fan L."/>
            <person name="Levin J.Z."/>
            <person name="Mitchell T.K."/>
            <person name="Okubara P.A."/>
            <person name="Farman M.L."/>
            <person name="Kohn L.M."/>
            <person name="Birren B."/>
            <person name="Ma L.-J."/>
            <person name="Dean R.A."/>
        </authorList>
    </citation>
    <scope>NUCLEOTIDE SEQUENCE</scope>
    <source>
        <strain evidence="3">R3-111a-1</strain>
    </source>
</reference>
<evidence type="ECO:0000313" key="2">
    <source>
        <dbReference type="EMBL" id="EJT75997.1"/>
    </source>
</evidence>
<reference evidence="2" key="3">
    <citation type="submission" date="2010-09" db="EMBL/GenBank/DDBJ databases">
        <title>Annotation of Gaeumannomyces graminis var. tritici R3-111a-1.</title>
        <authorList>
            <consortium name="The Broad Institute Genome Sequencing Platform"/>
            <person name="Ma L.-J."/>
            <person name="Dead R."/>
            <person name="Young S.K."/>
            <person name="Zeng Q."/>
            <person name="Gargeya S."/>
            <person name="Fitzgerald M."/>
            <person name="Haas B."/>
            <person name="Abouelleil A."/>
            <person name="Alvarado L."/>
            <person name="Arachchi H.M."/>
            <person name="Berlin A."/>
            <person name="Brown A."/>
            <person name="Chapman S.B."/>
            <person name="Chen Z."/>
            <person name="Dunbar C."/>
            <person name="Freedman E."/>
            <person name="Gearin G."/>
            <person name="Gellesch M."/>
            <person name="Goldberg J."/>
            <person name="Griggs A."/>
            <person name="Gujja S."/>
            <person name="Heiman D."/>
            <person name="Howarth C."/>
            <person name="Larson L."/>
            <person name="Lui A."/>
            <person name="MacDonald P.J.P."/>
            <person name="Mehta T."/>
            <person name="Montmayeur A."/>
            <person name="Murphy C."/>
            <person name="Neiman D."/>
            <person name="Pearson M."/>
            <person name="Priest M."/>
            <person name="Roberts A."/>
            <person name="Saif S."/>
            <person name="Shea T."/>
            <person name="Shenoy N."/>
            <person name="Sisk P."/>
            <person name="Stolte C."/>
            <person name="Sykes S."/>
            <person name="Yandava C."/>
            <person name="Wortman J."/>
            <person name="Nusbaum C."/>
            <person name="Birren B."/>
        </authorList>
    </citation>
    <scope>NUCLEOTIDE SEQUENCE</scope>
    <source>
        <strain evidence="2">R3-111a-1</strain>
    </source>
</reference>
<dbReference type="RefSeq" id="XP_009221997.1">
    <property type="nucleotide sequence ID" value="XM_009223733.1"/>
</dbReference>
<sequence length="272" mass="29134">MERAGTVSFGWMLNDDKVRDGRYGPSSWPSTMPQESYLRQNASTSIRPRWPRRSPIWTKPPDAATRNGSSTPCHTLVTSIGATTPKCSPASPTAARSQISSSRYKGQCPWTWRATSYAPSPKASTGSAPPEAFRPRSSAAGRRYDRPDVTACPALLALPELVIGGTDGLRKANGWLLGVIAAQVPSGRPGIVANYASATSVGAEISRQSQITTALELLVLNREVALPKCLRTRQRSTSCASALPSAVTSGRDYPSFVTMLFFATDSNGEKLS</sequence>
<dbReference type="HOGENOM" id="CLU_1023248_0_0_1"/>
<accession>J3NXB5</accession>
<proteinExistence type="predicted"/>
<dbReference type="AlphaFoldDB" id="J3NXB5"/>
<dbReference type="Proteomes" id="UP000006039">
    <property type="component" value="Unassembled WGS sequence"/>
</dbReference>
<dbReference type="EnsemblFungi" id="EJT75997">
    <property type="protein sequence ID" value="EJT75997"/>
    <property type="gene ID" value="GGTG_05922"/>
</dbReference>
<feature type="compositionally biased region" description="Low complexity" evidence="1">
    <location>
        <begin position="43"/>
        <end position="57"/>
    </location>
</feature>
<organism evidence="2">
    <name type="scientific">Gaeumannomyces tritici (strain R3-111a-1)</name>
    <name type="common">Wheat and barley take-all root rot fungus</name>
    <name type="synonym">Gaeumannomyces graminis var. tritici</name>
    <dbReference type="NCBI Taxonomy" id="644352"/>
    <lineage>
        <taxon>Eukaryota</taxon>
        <taxon>Fungi</taxon>
        <taxon>Dikarya</taxon>
        <taxon>Ascomycota</taxon>
        <taxon>Pezizomycotina</taxon>
        <taxon>Sordariomycetes</taxon>
        <taxon>Sordariomycetidae</taxon>
        <taxon>Magnaporthales</taxon>
        <taxon>Magnaporthaceae</taxon>
        <taxon>Gaeumannomyces</taxon>
    </lineage>
</organism>
<reference evidence="3" key="5">
    <citation type="submission" date="2018-04" db="UniProtKB">
        <authorList>
            <consortium name="EnsemblFungi"/>
        </authorList>
    </citation>
    <scope>IDENTIFICATION</scope>
    <source>
        <strain evidence="3">R3-111a-1</strain>
    </source>
</reference>
<evidence type="ECO:0000313" key="4">
    <source>
        <dbReference type="Proteomes" id="UP000006039"/>
    </source>
</evidence>
<name>J3NXB5_GAET3</name>
<reference evidence="2" key="2">
    <citation type="submission" date="2010-07" db="EMBL/GenBank/DDBJ databases">
        <authorList>
            <consortium name="The Broad Institute Genome Sequencing Platform"/>
            <consortium name="Broad Institute Genome Sequencing Center for Infectious Disease"/>
            <person name="Ma L.-J."/>
            <person name="Dead R."/>
            <person name="Young S."/>
            <person name="Zeng Q."/>
            <person name="Koehrsen M."/>
            <person name="Alvarado L."/>
            <person name="Berlin A."/>
            <person name="Chapman S.B."/>
            <person name="Chen Z."/>
            <person name="Freedman E."/>
            <person name="Gellesch M."/>
            <person name="Goldberg J."/>
            <person name="Griggs A."/>
            <person name="Gujja S."/>
            <person name="Heilman E.R."/>
            <person name="Heiman D."/>
            <person name="Hepburn T."/>
            <person name="Howarth C."/>
            <person name="Jen D."/>
            <person name="Larson L."/>
            <person name="Mehta T."/>
            <person name="Neiman D."/>
            <person name="Pearson M."/>
            <person name="Roberts A."/>
            <person name="Saif S."/>
            <person name="Shea T."/>
            <person name="Shenoy N."/>
            <person name="Sisk P."/>
            <person name="Stolte C."/>
            <person name="Sykes S."/>
            <person name="Walk T."/>
            <person name="White J."/>
            <person name="Yandava C."/>
            <person name="Haas B."/>
            <person name="Nusbaum C."/>
            <person name="Birren B."/>
        </authorList>
    </citation>
    <scope>NUCLEOTIDE SEQUENCE</scope>
    <source>
        <strain evidence="2">R3-111a-1</strain>
    </source>
</reference>
<dbReference type="GeneID" id="20346380"/>
<feature type="compositionally biased region" description="Polar residues" evidence="1">
    <location>
        <begin position="27"/>
        <end position="42"/>
    </location>
</feature>
<keyword evidence="4" id="KW-1185">Reference proteome</keyword>
<gene>
    <name evidence="3" type="primary">20346380</name>
    <name evidence="2" type="ORF">GGTG_05922</name>
</gene>
<feature type="region of interest" description="Disordered" evidence="1">
    <location>
        <begin position="20"/>
        <end position="72"/>
    </location>
</feature>
<evidence type="ECO:0000313" key="3">
    <source>
        <dbReference type="EnsemblFungi" id="EJT75997"/>
    </source>
</evidence>
<protein>
    <submittedName>
        <fullName evidence="2 3">Uncharacterized protein</fullName>
    </submittedName>
</protein>
<reference evidence="4" key="1">
    <citation type="submission" date="2010-07" db="EMBL/GenBank/DDBJ databases">
        <title>The genome sequence of Gaeumannomyces graminis var. tritici strain R3-111a-1.</title>
        <authorList>
            <consortium name="The Broad Institute Genome Sequencing Platform"/>
            <person name="Ma L.-J."/>
            <person name="Dead R."/>
            <person name="Young S."/>
            <person name="Zeng Q."/>
            <person name="Koehrsen M."/>
            <person name="Alvarado L."/>
            <person name="Berlin A."/>
            <person name="Chapman S.B."/>
            <person name="Chen Z."/>
            <person name="Freedman E."/>
            <person name="Gellesch M."/>
            <person name="Goldberg J."/>
            <person name="Griggs A."/>
            <person name="Gujja S."/>
            <person name="Heilman E.R."/>
            <person name="Heiman D."/>
            <person name="Hepburn T."/>
            <person name="Howarth C."/>
            <person name="Jen D."/>
            <person name="Larson L."/>
            <person name="Mehta T."/>
            <person name="Neiman D."/>
            <person name="Pearson M."/>
            <person name="Roberts A."/>
            <person name="Saif S."/>
            <person name="Shea T."/>
            <person name="Shenoy N."/>
            <person name="Sisk P."/>
            <person name="Stolte C."/>
            <person name="Sykes S."/>
            <person name="Walk T."/>
            <person name="White J."/>
            <person name="Yandava C."/>
            <person name="Haas B."/>
            <person name="Nusbaum C."/>
            <person name="Birren B."/>
        </authorList>
    </citation>
    <scope>NUCLEOTIDE SEQUENCE [LARGE SCALE GENOMIC DNA]</scope>
    <source>
        <strain evidence="4">R3-111a-1</strain>
    </source>
</reference>
<feature type="region of interest" description="Disordered" evidence="1">
    <location>
        <begin position="119"/>
        <end position="144"/>
    </location>
</feature>
<dbReference type="EMBL" id="GL385397">
    <property type="protein sequence ID" value="EJT75997.1"/>
    <property type="molecule type" value="Genomic_DNA"/>
</dbReference>
<evidence type="ECO:0000256" key="1">
    <source>
        <dbReference type="SAM" id="MobiDB-lite"/>
    </source>
</evidence>
<dbReference type="VEuPathDB" id="FungiDB:GGTG_05922"/>